<name>A0AAV2ZM71_PYXAD</name>
<dbReference type="EMBL" id="DYDO01001454">
    <property type="protein sequence ID" value="DBA13505.1"/>
    <property type="molecule type" value="Genomic_DNA"/>
</dbReference>
<comment type="caution">
    <text evidence="1">The sequence shown here is derived from an EMBL/GenBank/DDBJ whole genome shotgun (WGS) entry which is preliminary data.</text>
</comment>
<reference evidence="1" key="1">
    <citation type="thesis" date="2020" institute="ProQuest LLC" country="789 East Eisenhower Parkway, Ann Arbor, MI, USA">
        <title>Comparative Genomics and Chromosome Evolution.</title>
        <authorList>
            <person name="Mudd A.B."/>
        </authorList>
    </citation>
    <scope>NUCLEOTIDE SEQUENCE</scope>
    <source>
        <strain evidence="1">1538</strain>
        <tissue evidence="1">Blood</tissue>
    </source>
</reference>
<sequence length="102" mass="11431">MSSVILALRAHLDLGALVTRMVLPPAHEPILVLNGSTKQNMIVGGKILIRVSWQPVQFEWAAFMHLIDLNGASKIYSDGHLFTVQQCIFFFYNEKDSRGKCS</sequence>
<gene>
    <name evidence="1" type="ORF">GDO54_018449</name>
</gene>
<dbReference type="AlphaFoldDB" id="A0AAV2ZM71"/>
<evidence type="ECO:0000313" key="2">
    <source>
        <dbReference type="Proteomes" id="UP001181693"/>
    </source>
</evidence>
<organism evidence="1 2">
    <name type="scientific">Pyxicephalus adspersus</name>
    <name type="common">African bullfrog</name>
    <dbReference type="NCBI Taxonomy" id="30357"/>
    <lineage>
        <taxon>Eukaryota</taxon>
        <taxon>Metazoa</taxon>
        <taxon>Chordata</taxon>
        <taxon>Craniata</taxon>
        <taxon>Vertebrata</taxon>
        <taxon>Euteleostomi</taxon>
        <taxon>Amphibia</taxon>
        <taxon>Batrachia</taxon>
        <taxon>Anura</taxon>
        <taxon>Neobatrachia</taxon>
        <taxon>Ranoidea</taxon>
        <taxon>Pyxicephalidae</taxon>
        <taxon>Pyxicephalinae</taxon>
        <taxon>Pyxicephalus</taxon>
    </lineage>
</organism>
<proteinExistence type="predicted"/>
<accession>A0AAV2ZM71</accession>
<dbReference type="Proteomes" id="UP001181693">
    <property type="component" value="Unassembled WGS sequence"/>
</dbReference>
<protein>
    <submittedName>
        <fullName evidence="1">Uncharacterized protein</fullName>
    </submittedName>
</protein>
<evidence type="ECO:0000313" key="1">
    <source>
        <dbReference type="EMBL" id="DBA13505.1"/>
    </source>
</evidence>
<keyword evidence="2" id="KW-1185">Reference proteome</keyword>